<reference evidence="1 2" key="1">
    <citation type="submission" date="2019-04" db="EMBL/GenBank/DDBJ databases">
        <authorList>
            <consortium name="Pathogen Informatics"/>
        </authorList>
    </citation>
    <scope>NUCLEOTIDE SEQUENCE [LARGE SCALE GENOMIC DNA]</scope>
    <source>
        <strain evidence="1 2">NCTC9239</strain>
    </source>
</reference>
<organism evidence="1 2">
    <name type="scientific">Brevundimonas vancanneytii</name>
    <dbReference type="NCBI Taxonomy" id="1325724"/>
    <lineage>
        <taxon>Bacteria</taxon>
        <taxon>Pseudomonadati</taxon>
        <taxon>Pseudomonadota</taxon>
        <taxon>Alphaproteobacteria</taxon>
        <taxon>Caulobacterales</taxon>
        <taxon>Caulobacteraceae</taxon>
        <taxon>Brevundimonas</taxon>
    </lineage>
</organism>
<sequence length="75" mass="7749">MSAPDQEKLNNDAARTLKTLLHAGIKEVDAAFGSGYAYSNPALVAGYLQAGATLIAQQQRSASLHDNASASSGDE</sequence>
<gene>
    <name evidence="1" type="ORF">NCTC9239_00914</name>
</gene>
<protein>
    <submittedName>
        <fullName evidence="1">Uncharacterized protein</fullName>
    </submittedName>
</protein>
<evidence type="ECO:0000313" key="1">
    <source>
        <dbReference type="EMBL" id="VTO13028.1"/>
    </source>
</evidence>
<accession>A0A4P1JXH8</accession>
<dbReference type="Proteomes" id="UP000309952">
    <property type="component" value="Chromosome"/>
</dbReference>
<dbReference type="AlphaFoldDB" id="A0A4P1JXH8"/>
<dbReference type="KEGG" id="bvy:NCTC9239_00914"/>
<dbReference type="EMBL" id="LR588407">
    <property type="protein sequence ID" value="VTO13028.1"/>
    <property type="molecule type" value="Genomic_DNA"/>
</dbReference>
<dbReference type="RefSeq" id="WP_138141057.1">
    <property type="nucleotide sequence ID" value="NZ_LR588407.1"/>
</dbReference>
<evidence type="ECO:0000313" key="2">
    <source>
        <dbReference type="Proteomes" id="UP000309952"/>
    </source>
</evidence>
<keyword evidence="2" id="KW-1185">Reference proteome</keyword>
<proteinExistence type="predicted"/>
<name>A0A4P1JXH8_9CAUL</name>